<dbReference type="AlphaFoldDB" id="A0A644TGW2"/>
<dbReference type="SUPFAM" id="SSF141571">
    <property type="entry name" value="Pentapeptide repeat-like"/>
    <property type="match status" value="1"/>
</dbReference>
<dbReference type="Gene3D" id="2.160.20.80">
    <property type="entry name" value="E3 ubiquitin-protein ligase SopA"/>
    <property type="match status" value="1"/>
</dbReference>
<reference evidence="1" key="1">
    <citation type="submission" date="2019-08" db="EMBL/GenBank/DDBJ databases">
        <authorList>
            <person name="Kucharzyk K."/>
            <person name="Murdoch R.W."/>
            <person name="Higgins S."/>
            <person name="Loffler F."/>
        </authorList>
    </citation>
    <scope>NUCLEOTIDE SEQUENCE</scope>
</reference>
<dbReference type="EMBL" id="VSSQ01000029">
    <property type="protein sequence ID" value="MPL65717.1"/>
    <property type="molecule type" value="Genomic_DNA"/>
</dbReference>
<organism evidence="1">
    <name type="scientific">bioreactor metagenome</name>
    <dbReference type="NCBI Taxonomy" id="1076179"/>
    <lineage>
        <taxon>unclassified sequences</taxon>
        <taxon>metagenomes</taxon>
        <taxon>ecological metagenomes</taxon>
    </lineage>
</organism>
<accession>A0A644TGW2</accession>
<dbReference type="PANTHER" id="PTHR42999">
    <property type="entry name" value="ANTIBIOTIC RESISTANCE PROTEIN MCBG"/>
    <property type="match status" value="1"/>
</dbReference>
<name>A0A644TGW2_9ZZZZ</name>
<sequence>MALIVSREKVEYINDMLVKREVIDNQCRAVSVTSLTLSLYILGEVIRIKKLQTHLKILLPDIPEELAEVIFSDRRICNEDYFEMGKISNCIIENQRAERVCFDKVIFKNVIFNKVNFSRLELTNVIFVNCDLSNADFNEAIMHQVEIKNCKILGINLLGATLRNVLFDNCYGDYATFCNANCKQVKFHNSSLANADFYKSTLLHVHFSNSNLDQIQLSGTKLAGIDLTSCEFRQISVTIEDVQGCIVSPQQAVGFSRLFGLIIKD</sequence>
<evidence type="ECO:0008006" key="2">
    <source>
        <dbReference type="Google" id="ProtNLM"/>
    </source>
</evidence>
<evidence type="ECO:0000313" key="1">
    <source>
        <dbReference type="EMBL" id="MPL65717.1"/>
    </source>
</evidence>
<dbReference type="PANTHER" id="PTHR42999:SF1">
    <property type="entry name" value="PENTAPEPTIDE REPEAT-CONTAINING PROTEIN"/>
    <property type="match status" value="1"/>
</dbReference>
<dbReference type="InterPro" id="IPR052949">
    <property type="entry name" value="PA_immunity-related"/>
</dbReference>
<dbReference type="Pfam" id="PF13599">
    <property type="entry name" value="Pentapeptide_4"/>
    <property type="match status" value="1"/>
</dbReference>
<protein>
    <recommendedName>
        <fullName evidence="2">Pentapeptide repeat protein MfpA</fullName>
    </recommendedName>
</protein>
<dbReference type="InterPro" id="IPR001646">
    <property type="entry name" value="5peptide_repeat"/>
</dbReference>
<proteinExistence type="predicted"/>
<comment type="caution">
    <text evidence="1">The sequence shown here is derived from an EMBL/GenBank/DDBJ whole genome shotgun (WGS) entry which is preliminary data.</text>
</comment>
<gene>
    <name evidence="1" type="ORF">SDC9_11381</name>
</gene>